<evidence type="ECO:0000256" key="8">
    <source>
        <dbReference type="ARBA" id="ARBA00048988"/>
    </source>
</evidence>
<evidence type="ECO:0000256" key="9">
    <source>
        <dbReference type="PROSITE-ProRule" id="PRU00560"/>
    </source>
</evidence>
<dbReference type="InterPro" id="IPR000212">
    <property type="entry name" value="DNA_helicase_UvrD/REP"/>
</dbReference>
<dbReference type="RefSeq" id="WP_062719113.1">
    <property type="nucleotide sequence ID" value="NZ_KQ948927.1"/>
</dbReference>
<evidence type="ECO:0000256" key="10">
    <source>
        <dbReference type="SAM" id="MobiDB-lite"/>
    </source>
</evidence>
<evidence type="ECO:0000259" key="11">
    <source>
        <dbReference type="PROSITE" id="PS51198"/>
    </source>
</evidence>
<evidence type="ECO:0000313" key="13">
    <source>
        <dbReference type="Proteomes" id="UP000053429"/>
    </source>
</evidence>
<feature type="binding site" evidence="9">
    <location>
        <begin position="289"/>
        <end position="296"/>
    </location>
    <ligand>
        <name>ATP</name>
        <dbReference type="ChEBI" id="CHEBI:30616"/>
    </ligand>
</feature>
<name>A0A101U4F1_9ACTN</name>
<feature type="region of interest" description="Disordered" evidence="10">
    <location>
        <begin position="122"/>
        <end position="156"/>
    </location>
</feature>
<keyword evidence="4 9" id="KW-0067">ATP-binding</keyword>
<organism evidence="12 13">
    <name type="scientific">Streptomyces caeruleatus</name>
    <dbReference type="NCBI Taxonomy" id="661399"/>
    <lineage>
        <taxon>Bacteria</taxon>
        <taxon>Bacillati</taxon>
        <taxon>Actinomycetota</taxon>
        <taxon>Actinomycetes</taxon>
        <taxon>Kitasatosporales</taxon>
        <taxon>Streptomycetaceae</taxon>
        <taxon>Streptomyces</taxon>
    </lineage>
</organism>
<dbReference type="Proteomes" id="UP000053429">
    <property type="component" value="Unassembled WGS sequence"/>
</dbReference>
<accession>A0A101U4F1</accession>
<dbReference type="SUPFAM" id="SSF143011">
    <property type="entry name" value="RelE-like"/>
    <property type="match status" value="1"/>
</dbReference>
<dbReference type="Pfam" id="PF00580">
    <property type="entry name" value="UvrD-helicase"/>
    <property type="match status" value="1"/>
</dbReference>
<dbReference type="InterPro" id="IPR035093">
    <property type="entry name" value="RelE/ParE_toxin_dom_sf"/>
</dbReference>
<dbReference type="SUPFAM" id="SSF52540">
    <property type="entry name" value="P-loop containing nucleoside triphosphate hydrolases"/>
    <property type="match status" value="1"/>
</dbReference>
<keyword evidence="3 9" id="KW-0347">Helicase</keyword>
<evidence type="ECO:0000256" key="6">
    <source>
        <dbReference type="ARBA" id="ARBA00034617"/>
    </source>
</evidence>
<feature type="domain" description="UvrD-like helicase ATP-binding" evidence="11">
    <location>
        <begin position="268"/>
        <end position="572"/>
    </location>
</feature>
<dbReference type="PANTHER" id="PTHR11070">
    <property type="entry name" value="UVRD / RECB / PCRA DNA HELICASE FAMILY MEMBER"/>
    <property type="match status" value="1"/>
</dbReference>
<comment type="catalytic activity">
    <reaction evidence="8">
        <text>ATP + H2O = ADP + phosphate + H(+)</text>
        <dbReference type="Rhea" id="RHEA:13065"/>
        <dbReference type="ChEBI" id="CHEBI:15377"/>
        <dbReference type="ChEBI" id="CHEBI:15378"/>
        <dbReference type="ChEBI" id="CHEBI:30616"/>
        <dbReference type="ChEBI" id="CHEBI:43474"/>
        <dbReference type="ChEBI" id="CHEBI:456216"/>
        <dbReference type="EC" id="5.6.2.4"/>
    </reaction>
</comment>
<dbReference type="Gene3D" id="3.40.50.300">
    <property type="entry name" value="P-loop containing nucleotide triphosphate hydrolases"/>
    <property type="match status" value="2"/>
</dbReference>
<dbReference type="EMBL" id="LMWY01000015">
    <property type="protein sequence ID" value="KUO03959.1"/>
    <property type="molecule type" value="Genomic_DNA"/>
</dbReference>
<dbReference type="STRING" id="661399.AQJ67_14490"/>
<evidence type="ECO:0000256" key="4">
    <source>
        <dbReference type="ARBA" id="ARBA00022840"/>
    </source>
</evidence>
<keyword evidence="5" id="KW-0413">Isomerase</keyword>
<evidence type="ECO:0000256" key="7">
    <source>
        <dbReference type="ARBA" id="ARBA00034808"/>
    </source>
</evidence>
<gene>
    <name evidence="12" type="ORF">AQJ67_14490</name>
</gene>
<dbReference type="Gene3D" id="3.30.2310.20">
    <property type="entry name" value="RelE-like"/>
    <property type="match status" value="1"/>
</dbReference>
<comment type="caution">
    <text evidence="12">The sequence shown here is derived from an EMBL/GenBank/DDBJ whole genome shotgun (WGS) entry which is preliminary data.</text>
</comment>
<dbReference type="EC" id="5.6.2.4" evidence="7"/>
<dbReference type="GO" id="GO:0000725">
    <property type="term" value="P:recombinational repair"/>
    <property type="evidence" value="ECO:0007669"/>
    <property type="project" value="TreeGrafter"/>
</dbReference>
<dbReference type="Pfam" id="PF13361">
    <property type="entry name" value="UvrD_C"/>
    <property type="match status" value="1"/>
</dbReference>
<dbReference type="AlphaFoldDB" id="A0A101U4F1"/>
<dbReference type="GO" id="GO:0005829">
    <property type="term" value="C:cytosol"/>
    <property type="evidence" value="ECO:0007669"/>
    <property type="project" value="TreeGrafter"/>
</dbReference>
<dbReference type="PANTHER" id="PTHR11070:SF45">
    <property type="entry name" value="DNA 3'-5' HELICASE"/>
    <property type="match status" value="1"/>
</dbReference>
<dbReference type="GO" id="GO:0003677">
    <property type="term" value="F:DNA binding"/>
    <property type="evidence" value="ECO:0007669"/>
    <property type="project" value="InterPro"/>
</dbReference>
<keyword evidence="2 9" id="KW-0378">Hydrolase</keyword>
<dbReference type="GO" id="GO:0005524">
    <property type="term" value="F:ATP binding"/>
    <property type="evidence" value="ECO:0007669"/>
    <property type="project" value="UniProtKB-UniRule"/>
</dbReference>
<evidence type="ECO:0000256" key="1">
    <source>
        <dbReference type="ARBA" id="ARBA00022741"/>
    </source>
</evidence>
<dbReference type="PROSITE" id="PS51198">
    <property type="entry name" value="UVRD_HELICASE_ATP_BIND"/>
    <property type="match status" value="1"/>
</dbReference>
<evidence type="ECO:0000256" key="5">
    <source>
        <dbReference type="ARBA" id="ARBA00023235"/>
    </source>
</evidence>
<dbReference type="GO" id="GO:0016887">
    <property type="term" value="F:ATP hydrolysis activity"/>
    <property type="evidence" value="ECO:0007669"/>
    <property type="project" value="RHEA"/>
</dbReference>
<sequence>MNNASVTLRLLDKADKEILKLPRAVKGALYDFQHKFKTNPQATGLQLKQLKGDSRLWSARVNDEYRALLLRLADTDWLIVSLKHRKEVYENLDRLSYGINQVTGAIEYVDLQVVEESVLRRVSPARPAAPERPVPEQTRPQPQPQPQQQPEPTRPEPLFARFTDEQLTDLGVAEPLIPVVRTLTTEEQLLGLVEFAPQLTGEILLSLFDGKSYDEVLEQVTAPVAAPEPVDTEDFQAAAERPATMVTTTDEALREALEGEDFGRWKVFLHPTQSKLVERDYSGPARVGGGPGTGKTIVALHRVKHLVEQLPPGRNKPVLLTTYNKNLAADLRTRLLELGGEELLSRVEISHVDQLALRVVREAEPGNAKQTTDDNQVLREWRAMLDELGETNWDADFLHDEWTQVILGQAVASRTEYFRARRAGRGRNIARAERAEIWQLAEKFTQRLDRLGRQTWAQVAERAARLEMEREGRIHAVERQREEAGGLDNIHLQDGSAGRLRYRYRHIVVDEAQDLRPGHWKMLRAMVDHDRNDIFLVGDTHQRIYNNQVTLGSLGVNIRGRSAKLTLSYRTTRQILGSALGVLEGESFDDLDGNQETLAGYRSVLTGAPPALHPSQDWESEREEIAELVSDWNDIPLEQIAICVPTNAMAQEVAFTLAQSGIRAVEIGPDGPRGDEGVHIGTMFRFKGLEYQRMIIAGVSEGLVPRNTVLGLQHSDALRYRRELQRARSLLFVAATRSRDALAVFWHGKPSRFLAPLLTE</sequence>
<evidence type="ECO:0000313" key="12">
    <source>
        <dbReference type="EMBL" id="KUO03959.1"/>
    </source>
</evidence>
<dbReference type="OrthoDB" id="3196525at2"/>
<dbReference type="GO" id="GO:0033202">
    <property type="term" value="C:DNA helicase complex"/>
    <property type="evidence" value="ECO:0007669"/>
    <property type="project" value="TreeGrafter"/>
</dbReference>
<dbReference type="InterPro" id="IPR027417">
    <property type="entry name" value="P-loop_NTPase"/>
</dbReference>
<comment type="catalytic activity">
    <reaction evidence="6">
        <text>Couples ATP hydrolysis with the unwinding of duplex DNA by translocating in the 3'-5' direction.</text>
        <dbReference type="EC" id="5.6.2.4"/>
    </reaction>
</comment>
<evidence type="ECO:0000256" key="3">
    <source>
        <dbReference type="ARBA" id="ARBA00022806"/>
    </source>
</evidence>
<keyword evidence="1 9" id="KW-0547">Nucleotide-binding</keyword>
<dbReference type="GO" id="GO:0043138">
    <property type="term" value="F:3'-5' DNA helicase activity"/>
    <property type="evidence" value="ECO:0007669"/>
    <property type="project" value="UniProtKB-EC"/>
</dbReference>
<reference evidence="12 13" key="1">
    <citation type="submission" date="2015-10" db="EMBL/GenBank/DDBJ databases">
        <title>Draft genome sequence of Streptomyces caeruleatus NRRL B-24802, type strain for the species Streptomyces caeruleatus.</title>
        <authorList>
            <person name="Ruckert C."/>
            <person name="Winkler A."/>
            <person name="Kalinowski J."/>
            <person name="Kampfer P."/>
            <person name="Glaeser S."/>
        </authorList>
    </citation>
    <scope>NUCLEOTIDE SEQUENCE [LARGE SCALE GENOMIC DNA]</scope>
    <source>
        <strain evidence="12 13">NRRL B-24802</strain>
    </source>
</reference>
<dbReference type="InterPro" id="IPR014016">
    <property type="entry name" value="UvrD-like_ATP-bd"/>
</dbReference>
<evidence type="ECO:0000256" key="2">
    <source>
        <dbReference type="ARBA" id="ARBA00022801"/>
    </source>
</evidence>
<keyword evidence="13" id="KW-1185">Reference proteome</keyword>
<proteinExistence type="predicted"/>
<dbReference type="InterPro" id="IPR014017">
    <property type="entry name" value="DNA_helicase_UvrD-like_C"/>
</dbReference>
<protein>
    <recommendedName>
        <fullName evidence="7">DNA 3'-5' helicase</fullName>
        <ecNumber evidence="7">5.6.2.4</ecNumber>
    </recommendedName>
</protein>